<evidence type="ECO:0000256" key="1">
    <source>
        <dbReference type="SAM" id="MobiDB-lite"/>
    </source>
</evidence>
<dbReference type="PANTHER" id="PTHR34191:SF9">
    <property type="entry name" value="F6D8.10"/>
    <property type="match status" value="1"/>
</dbReference>
<dbReference type="InterPro" id="IPR039624">
    <property type="entry name" value="LEA1/2/D7/KIN2"/>
</dbReference>
<proteinExistence type="predicted"/>
<evidence type="ECO:0000313" key="3">
    <source>
        <dbReference type="Proteomes" id="UP001234989"/>
    </source>
</evidence>
<protein>
    <submittedName>
        <fullName evidence="2">Uncharacterized protein</fullName>
    </submittedName>
</protein>
<sequence>MANRGSDNFHSSIQVPGQAQMRREDLLNQPSDIHNQSQATNLLQEVTTISIKLKNRIHCEFYYCFQTGTQVKNMAQGAAGSAVNIARGAATGAANMAQGAADAVKNTLGMNPPHNTSSDNYLNQRGTINFDDDFPTSTTTLPGNTNYPINPHNPNTGI</sequence>
<organism evidence="2 3">
    <name type="scientific">Solanum verrucosum</name>
    <dbReference type="NCBI Taxonomy" id="315347"/>
    <lineage>
        <taxon>Eukaryota</taxon>
        <taxon>Viridiplantae</taxon>
        <taxon>Streptophyta</taxon>
        <taxon>Embryophyta</taxon>
        <taxon>Tracheophyta</taxon>
        <taxon>Spermatophyta</taxon>
        <taxon>Magnoliopsida</taxon>
        <taxon>eudicotyledons</taxon>
        <taxon>Gunneridae</taxon>
        <taxon>Pentapetalae</taxon>
        <taxon>asterids</taxon>
        <taxon>lamiids</taxon>
        <taxon>Solanales</taxon>
        <taxon>Solanaceae</taxon>
        <taxon>Solanoideae</taxon>
        <taxon>Solaneae</taxon>
        <taxon>Solanum</taxon>
    </lineage>
</organism>
<accession>A0AAF0QGH3</accession>
<dbReference type="AlphaFoldDB" id="A0AAF0QGH3"/>
<reference evidence="2" key="1">
    <citation type="submission" date="2023-08" db="EMBL/GenBank/DDBJ databases">
        <title>A de novo genome assembly of Solanum verrucosum Schlechtendal, a Mexican diploid species geographically isolated from the other diploid A-genome species in potato relatives.</title>
        <authorList>
            <person name="Hosaka K."/>
        </authorList>
    </citation>
    <scope>NUCLEOTIDE SEQUENCE</scope>
    <source>
        <tissue evidence="2">Young leaves</tissue>
    </source>
</reference>
<evidence type="ECO:0000313" key="2">
    <source>
        <dbReference type="EMBL" id="WMV21845.1"/>
    </source>
</evidence>
<name>A0AAF0QGH3_SOLVR</name>
<gene>
    <name evidence="2" type="ORF">MTR67_015230</name>
</gene>
<dbReference type="EMBL" id="CP133614">
    <property type="protein sequence ID" value="WMV21845.1"/>
    <property type="molecule type" value="Genomic_DNA"/>
</dbReference>
<keyword evidence="3" id="KW-1185">Reference proteome</keyword>
<dbReference type="PANTHER" id="PTHR34191">
    <property type="entry name" value="LATE EMBRYOGENESIS ABUNDANT PROTEIN (LEA) FAMILY PROTEIN"/>
    <property type="match status" value="1"/>
</dbReference>
<feature type="region of interest" description="Disordered" evidence="1">
    <location>
        <begin position="136"/>
        <end position="158"/>
    </location>
</feature>
<dbReference type="Proteomes" id="UP001234989">
    <property type="component" value="Chromosome 3"/>
</dbReference>